<organism evidence="1 2">
    <name type="scientific">Paraburkholderia piptadeniae</name>
    <dbReference type="NCBI Taxonomy" id="1701573"/>
    <lineage>
        <taxon>Bacteria</taxon>
        <taxon>Pseudomonadati</taxon>
        <taxon>Pseudomonadota</taxon>
        <taxon>Betaproteobacteria</taxon>
        <taxon>Burkholderiales</taxon>
        <taxon>Burkholderiaceae</taxon>
        <taxon>Paraburkholderia</taxon>
    </lineage>
</organism>
<keyword evidence="2" id="KW-1185">Reference proteome</keyword>
<dbReference type="AlphaFoldDB" id="A0A1N7SXF0"/>
<sequence length="69" mass="8146">MRAQPLGGYVEIVCCAVRWYCRFQFLLDIEELLFERAVIVRYETIRRRCDMFGAGLARRVNAARRRACS</sequence>
<proteinExistence type="predicted"/>
<comment type="caution">
    <text evidence="1">The sequence shown here is derived from an EMBL/GenBank/DDBJ whole genome shotgun (WGS) entry which is preliminary data.</text>
</comment>
<dbReference type="EMBL" id="CYGY02000212">
    <property type="protein sequence ID" value="SIT52170.1"/>
    <property type="molecule type" value="Genomic_DNA"/>
</dbReference>
<name>A0A1N7SXF0_9BURK</name>
<gene>
    <name evidence="1" type="ORF">BN2476_2120003</name>
</gene>
<protein>
    <submittedName>
        <fullName evidence="1">Transposase</fullName>
    </submittedName>
</protein>
<dbReference type="Proteomes" id="UP000195569">
    <property type="component" value="Unassembled WGS sequence"/>
</dbReference>
<evidence type="ECO:0000313" key="1">
    <source>
        <dbReference type="EMBL" id="SIT52170.1"/>
    </source>
</evidence>
<reference evidence="1" key="1">
    <citation type="submission" date="2016-12" db="EMBL/GenBank/DDBJ databases">
        <authorList>
            <person name="Moulin L."/>
        </authorList>
    </citation>
    <scope>NUCLEOTIDE SEQUENCE [LARGE SCALE GENOMIC DNA]</scope>
    <source>
        <strain evidence="1">STM 7183</strain>
    </source>
</reference>
<evidence type="ECO:0000313" key="2">
    <source>
        <dbReference type="Proteomes" id="UP000195569"/>
    </source>
</evidence>
<accession>A0A1N7SXF0</accession>